<sequence>MLAQQQQHQQMQQMQQQHLQGGSNFGMSGPGNNAGAPFGGGISAPSPTNSQSWNAPTQGGYPFAPSPSTSDHPRHMSATPAPQQQPPHITPQNTPPADQSMMPNEFDIFNWNT</sequence>
<name>A0A9P5Z2I4_9AGAR</name>
<feature type="compositionally biased region" description="Polar residues" evidence="1">
    <location>
        <begin position="45"/>
        <end position="57"/>
    </location>
</feature>
<dbReference type="Proteomes" id="UP000807469">
    <property type="component" value="Unassembled WGS sequence"/>
</dbReference>
<accession>A0A9P5Z2I4</accession>
<organism evidence="2 3">
    <name type="scientific">Pholiota conissans</name>
    <dbReference type="NCBI Taxonomy" id="109636"/>
    <lineage>
        <taxon>Eukaryota</taxon>
        <taxon>Fungi</taxon>
        <taxon>Dikarya</taxon>
        <taxon>Basidiomycota</taxon>
        <taxon>Agaricomycotina</taxon>
        <taxon>Agaricomycetes</taxon>
        <taxon>Agaricomycetidae</taxon>
        <taxon>Agaricales</taxon>
        <taxon>Agaricineae</taxon>
        <taxon>Strophariaceae</taxon>
        <taxon>Pholiota</taxon>
    </lineage>
</organism>
<dbReference type="OrthoDB" id="3069548at2759"/>
<evidence type="ECO:0000313" key="2">
    <source>
        <dbReference type="EMBL" id="KAF9480237.1"/>
    </source>
</evidence>
<evidence type="ECO:0000256" key="1">
    <source>
        <dbReference type="SAM" id="MobiDB-lite"/>
    </source>
</evidence>
<dbReference type="AlphaFoldDB" id="A0A9P5Z2I4"/>
<keyword evidence="3" id="KW-1185">Reference proteome</keyword>
<evidence type="ECO:0000313" key="3">
    <source>
        <dbReference type="Proteomes" id="UP000807469"/>
    </source>
</evidence>
<feature type="region of interest" description="Disordered" evidence="1">
    <location>
        <begin position="1"/>
        <end position="113"/>
    </location>
</feature>
<dbReference type="EMBL" id="MU155198">
    <property type="protein sequence ID" value="KAF9480237.1"/>
    <property type="molecule type" value="Genomic_DNA"/>
</dbReference>
<protein>
    <submittedName>
        <fullName evidence="2">Uncharacterized protein</fullName>
    </submittedName>
</protein>
<reference evidence="2" key="1">
    <citation type="submission" date="2020-11" db="EMBL/GenBank/DDBJ databases">
        <authorList>
            <consortium name="DOE Joint Genome Institute"/>
            <person name="Ahrendt S."/>
            <person name="Riley R."/>
            <person name="Andreopoulos W."/>
            <person name="Labutti K."/>
            <person name="Pangilinan J."/>
            <person name="Ruiz-Duenas F.J."/>
            <person name="Barrasa J.M."/>
            <person name="Sanchez-Garcia M."/>
            <person name="Camarero S."/>
            <person name="Miyauchi S."/>
            <person name="Serrano A."/>
            <person name="Linde D."/>
            <person name="Babiker R."/>
            <person name="Drula E."/>
            <person name="Ayuso-Fernandez I."/>
            <person name="Pacheco R."/>
            <person name="Padilla G."/>
            <person name="Ferreira P."/>
            <person name="Barriuso J."/>
            <person name="Kellner H."/>
            <person name="Castanera R."/>
            <person name="Alfaro M."/>
            <person name="Ramirez L."/>
            <person name="Pisabarro A.G."/>
            <person name="Kuo A."/>
            <person name="Tritt A."/>
            <person name="Lipzen A."/>
            <person name="He G."/>
            <person name="Yan M."/>
            <person name="Ng V."/>
            <person name="Cullen D."/>
            <person name="Martin F."/>
            <person name="Rosso M.-N."/>
            <person name="Henrissat B."/>
            <person name="Hibbett D."/>
            <person name="Martinez A.T."/>
            <person name="Grigoriev I.V."/>
        </authorList>
    </citation>
    <scope>NUCLEOTIDE SEQUENCE</scope>
    <source>
        <strain evidence="2">CIRM-BRFM 674</strain>
    </source>
</reference>
<gene>
    <name evidence="2" type="ORF">BDN70DRAFT_877864</name>
</gene>
<comment type="caution">
    <text evidence="2">The sequence shown here is derived from an EMBL/GenBank/DDBJ whole genome shotgun (WGS) entry which is preliminary data.</text>
</comment>
<feature type="compositionally biased region" description="Low complexity" evidence="1">
    <location>
        <begin position="1"/>
        <end position="20"/>
    </location>
</feature>
<proteinExistence type="predicted"/>